<feature type="compositionally biased region" description="Basic and acidic residues" evidence="1">
    <location>
        <begin position="218"/>
        <end position="228"/>
    </location>
</feature>
<gene>
    <name evidence="2" type="ORF">NEMVEDRAFT_v1g206758</name>
</gene>
<dbReference type="AlphaFoldDB" id="A7S4P2"/>
<name>A7S4P2_NEMVE</name>
<organism evidence="2 3">
    <name type="scientific">Nematostella vectensis</name>
    <name type="common">Starlet sea anemone</name>
    <dbReference type="NCBI Taxonomy" id="45351"/>
    <lineage>
        <taxon>Eukaryota</taxon>
        <taxon>Metazoa</taxon>
        <taxon>Cnidaria</taxon>
        <taxon>Anthozoa</taxon>
        <taxon>Hexacorallia</taxon>
        <taxon>Actiniaria</taxon>
        <taxon>Edwardsiidae</taxon>
        <taxon>Nematostella</taxon>
    </lineage>
</organism>
<evidence type="ECO:0000313" key="3">
    <source>
        <dbReference type="Proteomes" id="UP000001593"/>
    </source>
</evidence>
<feature type="compositionally biased region" description="Basic and acidic residues" evidence="1">
    <location>
        <begin position="309"/>
        <end position="323"/>
    </location>
</feature>
<keyword evidence="3" id="KW-1185">Reference proteome</keyword>
<feature type="compositionally biased region" description="Basic and acidic residues" evidence="1">
    <location>
        <begin position="80"/>
        <end position="94"/>
    </location>
</feature>
<proteinExistence type="predicted"/>
<feature type="compositionally biased region" description="Basic and acidic residues" evidence="1">
    <location>
        <begin position="458"/>
        <end position="479"/>
    </location>
</feature>
<dbReference type="KEGG" id="nve:5513093"/>
<evidence type="ECO:0000256" key="1">
    <source>
        <dbReference type="SAM" id="MobiDB-lite"/>
    </source>
</evidence>
<accession>A7S4P2</accession>
<sequence>MSDTEKTKAKMSEDRKKSTEKKIREEESESNRDSFASMEAELVLEEQISGAEVERTETESQPMGISKEKPKRRKFSGIFKKVEGKKEKTEENSKRNSSVSQDGAVVFSGEELSDEQITEETEHIEENLKTAEKTQKRRSFRMFKKKDKEIKEIDNCVTEKKNKEMARNDQQETTVETGMRGDNVKKEEIAEDIIAKFSEGNQVEEKVKKRRSFGIFKDKDKEKDKEKAGSVISLETADFEKEEAADEILVEKTEVKEKKQQKRKFSFSNKKKNKEKEMDVSESEEKGEEMAPGMFNEEGIKDEDFEEDEVKKHSRTEYSEKNQRKGMFSFSKKKKSKVNEIDDSGSEGKGEELDSEGKGEELVHENPGQQETVETVGEEIKEVDFEKEEIAENSSADVTEKKQRKFRFSKKKIQKVQELDNSVAEAKDKEKPVNGFKEKETGCQVGSQSEEEDPVVAKSEDEVKEEATEEKRTESEEAPKRKKSLKRRLSFSRKNKAKKTEEKQDEEGEAREGTMDDNEVSQKPELVNQSEAESREAGGTCAEGDEKTANELALADSDTNDTSDTEQTESEEESGYFRLGIIYSIFEAIFRQKDKMPEMSVTKSRELVIYTVNQGYIRITDASGSIFTQASQAPRRAVMYLLQLLVKKYPHAFKNLKKRKSKKSKGTSDVAKNPVAETDIF</sequence>
<feature type="compositionally biased region" description="Basic and acidic residues" evidence="1">
    <location>
        <begin position="378"/>
        <end position="390"/>
    </location>
</feature>
<feature type="region of interest" description="Disordered" evidence="1">
    <location>
        <begin position="218"/>
        <end position="237"/>
    </location>
</feature>
<feature type="compositionally biased region" description="Acidic residues" evidence="1">
    <location>
        <begin position="503"/>
        <end position="519"/>
    </location>
</feature>
<feature type="region of interest" description="Disordered" evidence="1">
    <location>
        <begin position="251"/>
        <end position="573"/>
    </location>
</feature>
<feature type="compositionally biased region" description="Basic and acidic residues" evidence="1">
    <location>
        <begin position="346"/>
        <end position="364"/>
    </location>
</feature>
<feature type="compositionally biased region" description="Basic and acidic residues" evidence="1">
    <location>
        <begin position="1"/>
        <end position="32"/>
    </location>
</feature>
<feature type="region of interest" description="Disordered" evidence="1">
    <location>
        <begin position="161"/>
        <end position="183"/>
    </location>
</feature>
<feature type="compositionally biased region" description="Basic residues" evidence="1">
    <location>
        <begin position="259"/>
        <end position="273"/>
    </location>
</feature>
<evidence type="ECO:0000313" key="2">
    <source>
        <dbReference type="EMBL" id="EDO41320.1"/>
    </source>
</evidence>
<feature type="region of interest" description="Disordered" evidence="1">
    <location>
        <begin position="657"/>
        <end position="681"/>
    </location>
</feature>
<dbReference type="EMBL" id="DS469579">
    <property type="protein sequence ID" value="EDO41320.1"/>
    <property type="molecule type" value="Genomic_DNA"/>
</dbReference>
<dbReference type="InParanoid" id="A7S4P2"/>
<feature type="compositionally biased region" description="Basic and acidic residues" evidence="1">
    <location>
        <begin position="161"/>
        <end position="170"/>
    </location>
</feature>
<feature type="compositionally biased region" description="Basic residues" evidence="1">
    <location>
        <begin position="402"/>
        <end position="414"/>
    </location>
</feature>
<feature type="compositionally biased region" description="Acidic residues" evidence="1">
    <location>
        <begin position="558"/>
        <end position="573"/>
    </location>
</feature>
<feature type="compositionally biased region" description="Basic and acidic residues" evidence="1">
    <location>
        <begin position="425"/>
        <end position="441"/>
    </location>
</feature>
<reference evidence="2 3" key="1">
    <citation type="journal article" date="2007" name="Science">
        <title>Sea anemone genome reveals ancestral eumetazoan gene repertoire and genomic organization.</title>
        <authorList>
            <person name="Putnam N.H."/>
            <person name="Srivastava M."/>
            <person name="Hellsten U."/>
            <person name="Dirks B."/>
            <person name="Chapman J."/>
            <person name="Salamov A."/>
            <person name="Terry A."/>
            <person name="Shapiro H."/>
            <person name="Lindquist E."/>
            <person name="Kapitonov V.V."/>
            <person name="Jurka J."/>
            <person name="Genikhovich G."/>
            <person name="Grigoriev I.V."/>
            <person name="Lucas S.M."/>
            <person name="Steele R.E."/>
            <person name="Finnerty J.R."/>
            <person name="Technau U."/>
            <person name="Martindale M.Q."/>
            <person name="Rokhsar D.S."/>
        </authorList>
    </citation>
    <scope>NUCLEOTIDE SEQUENCE [LARGE SCALE GENOMIC DNA]</scope>
    <source>
        <strain evidence="3">CH2 X CH6</strain>
    </source>
</reference>
<dbReference type="HOGENOM" id="CLU_025825_0_0_1"/>
<protein>
    <submittedName>
        <fullName evidence="2">Uncharacterized protein</fullName>
    </submittedName>
</protein>
<feature type="region of interest" description="Disordered" evidence="1">
    <location>
        <begin position="1"/>
        <end position="122"/>
    </location>
</feature>
<dbReference type="Proteomes" id="UP000001593">
    <property type="component" value="Unassembled WGS sequence"/>
</dbReference>
<feature type="compositionally biased region" description="Basic residues" evidence="1">
    <location>
        <begin position="480"/>
        <end position="497"/>
    </location>
</feature>